<dbReference type="AlphaFoldDB" id="A0A699WDV8"/>
<protein>
    <submittedName>
        <fullName evidence="1">Uncharacterized protein</fullName>
    </submittedName>
</protein>
<comment type="caution">
    <text evidence="1">The sequence shown here is derived from an EMBL/GenBank/DDBJ whole genome shotgun (WGS) entry which is preliminary data.</text>
</comment>
<gene>
    <name evidence="1" type="ORF">Tci_917456</name>
</gene>
<sequence>RGKKLEVEEPRRSVKLLKNKMSVTAWYMWKPKSTKENVNPNVSMPI</sequence>
<organism evidence="1">
    <name type="scientific">Tanacetum cinerariifolium</name>
    <name type="common">Dalmatian daisy</name>
    <name type="synonym">Chrysanthemum cinerariifolium</name>
    <dbReference type="NCBI Taxonomy" id="118510"/>
    <lineage>
        <taxon>Eukaryota</taxon>
        <taxon>Viridiplantae</taxon>
        <taxon>Streptophyta</taxon>
        <taxon>Embryophyta</taxon>
        <taxon>Tracheophyta</taxon>
        <taxon>Spermatophyta</taxon>
        <taxon>Magnoliopsida</taxon>
        <taxon>eudicotyledons</taxon>
        <taxon>Gunneridae</taxon>
        <taxon>Pentapetalae</taxon>
        <taxon>asterids</taxon>
        <taxon>campanulids</taxon>
        <taxon>Asterales</taxon>
        <taxon>Asteraceae</taxon>
        <taxon>Asteroideae</taxon>
        <taxon>Anthemideae</taxon>
        <taxon>Anthemidinae</taxon>
        <taxon>Tanacetum</taxon>
    </lineage>
</organism>
<name>A0A699WDV8_TANCI</name>
<reference evidence="1" key="1">
    <citation type="journal article" date="2019" name="Sci. Rep.">
        <title>Draft genome of Tanacetum cinerariifolium, the natural source of mosquito coil.</title>
        <authorList>
            <person name="Yamashiro T."/>
            <person name="Shiraishi A."/>
            <person name="Satake H."/>
            <person name="Nakayama K."/>
        </authorList>
    </citation>
    <scope>NUCLEOTIDE SEQUENCE</scope>
</reference>
<feature type="non-terminal residue" evidence="1">
    <location>
        <position position="1"/>
    </location>
</feature>
<dbReference type="EMBL" id="BKCJ011649612">
    <property type="protein sequence ID" value="GFD45487.1"/>
    <property type="molecule type" value="Genomic_DNA"/>
</dbReference>
<accession>A0A699WDV8</accession>
<proteinExistence type="predicted"/>
<evidence type="ECO:0000313" key="1">
    <source>
        <dbReference type="EMBL" id="GFD45487.1"/>
    </source>
</evidence>
<feature type="non-terminal residue" evidence="1">
    <location>
        <position position="46"/>
    </location>
</feature>